<accession>A0A398CNY8</accession>
<reference evidence="3 4" key="1">
    <citation type="submission" date="2018-09" db="EMBL/GenBank/DDBJ databases">
        <title>Cohnella cavernae sp. nov., isolated from a karst cave.</title>
        <authorList>
            <person name="Zhu H."/>
        </authorList>
    </citation>
    <scope>NUCLEOTIDE SEQUENCE [LARGE SCALE GENOMIC DNA]</scope>
    <source>
        <strain evidence="3 4">K2E09-144</strain>
    </source>
</reference>
<evidence type="ECO:0000313" key="4">
    <source>
        <dbReference type="Proteomes" id="UP000266340"/>
    </source>
</evidence>
<dbReference type="Gene3D" id="1.20.1280.250">
    <property type="match status" value="1"/>
</dbReference>
<dbReference type="InterPro" id="IPR032330">
    <property type="entry name" value="EF-G-binding_C"/>
</dbReference>
<dbReference type="Pfam" id="PF07299">
    <property type="entry name" value="EF-G-binding_N"/>
    <property type="match status" value="1"/>
</dbReference>
<gene>
    <name evidence="3" type="ORF">D3H35_24955</name>
</gene>
<keyword evidence="4" id="KW-1185">Reference proteome</keyword>
<dbReference type="Pfam" id="PF16571">
    <property type="entry name" value="FBP_C"/>
    <property type="match status" value="1"/>
</dbReference>
<feature type="domain" description="Elongation factor G-binding protein N-terminal" evidence="1">
    <location>
        <begin position="5"/>
        <end position="87"/>
    </location>
</feature>
<comment type="caution">
    <text evidence="3">The sequence shown here is derived from an EMBL/GenBank/DDBJ whole genome shotgun (WGS) entry which is preliminary data.</text>
</comment>
<feature type="domain" description="Elongation factor G-binding protein C-terminal treble-clef zinc-finger" evidence="2">
    <location>
        <begin position="101"/>
        <end position="204"/>
    </location>
</feature>
<name>A0A398CNY8_9BACL</name>
<dbReference type="RefSeq" id="WP_119151850.1">
    <property type="nucleotide sequence ID" value="NZ_JBHSOV010000032.1"/>
</dbReference>
<proteinExistence type="predicted"/>
<sequence length="218" mass="25080">MCEPFIRNHEYNFIKKQADYVLYALRTVGDPKVLESVRLNAQAKVAELFPDLRDHRRTMLESISDLRTAEDFQKYLQALEPYLIEFPAITNKQIQKLFPKNKKLKLPDLAQVDFRYVSYLSWIDISTNKMFIVYPAAGGQFVGLEGRFTANNKKSYCFACNRIEELALFSAVSKKRPANASPDYYKSVGNYICMNGHECNKNMTDVSSLEKFIDSVLG</sequence>
<keyword evidence="3" id="KW-0648">Protein biosynthesis</keyword>
<protein>
    <submittedName>
        <fullName evidence="3">Elongation factor G-binding protein</fullName>
    </submittedName>
</protein>
<dbReference type="InterPro" id="IPR038344">
    <property type="entry name" value="EF-G_N_sf"/>
</dbReference>
<dbReference type="GO" id="GO:0003746">
    <property type="term" value="F:translation elongation factor activity"/>
    <property type="evidence" value="ECO:0007669"/>
    <property type="project" value="UniProtKB-KW"/>
</dbReference>
<dbReference type="Proteomes" id="UP000266340">
    <property type="component" value="Unassembled WGS sequence"/>
</dbReference>
<keyword evidence="3" id="KW-0251">Elongation factor</keyword>
<dbReference type="InterPro" id="IPR010841">
    <property type="entry name" value="EF-G-binding_N"/>
</dbReference>
<dbReference type="CDD" id="cd16342">
    <property type="entry name" value="FusC_FusB"/>
    <property type="match status" value="1"/>
</dbReference>
<dbReference type="OrthoDB" id="1891078at2"/>
<dbReference type="AlphaFoldDB" id="A0A398CNY8"/>
<evidence type="ECO:0000313" key="3">
    <source>
        <dbReference type="EMBL" id="RIE01597.1"/>
    </source>
</evidence>
<dbReference type="EMBL" id="QXJM01000040">
    <property type="protein sequence ID" value="RIE01597.1"/>
    <property type="molecule type" value="Genomic_DNA"/>
</dbReference>
<evidence type="ECO:0000259" key="2">
    <source>
        <dbReference type="Pfam" id="PF16571"/>
    </source>
</evidence>
<evidence type="ECO:0000259" key="1">
    <source>
        <dbReference type="Pfam" id="PF07299"/>
    </source>
</evidence>
<organism evidence="3 4">
    <name type="scientific">Cohnella faecalis</name>
    <dbReference type="NCBI Taxonomy" id="2315694"/>
    <lineage>
        <taxon>Bacteria</taxon>
        <taxon>Bacillati</taxon>
        <taxon>Bacillota</taxon>
        <taxon>Bacilli</taxon>
        <taxon>Bacillales</taxon>
        <taxon>Paenibacillaceae</taxon>
        <taxon>Cohnella</taxon>
    </lineage>
</organism>